<accession>D3E486</accession>
<evidence type="ECO:0000313" key="3">
    <source>
        <dbReference type="EMBL" id="ADC47347.1"/>
    </source>
</evidence>
<dbReference type="eggNOG" id="arCOG02488">
    <property type="taxonomic scope" value="Archaea"/>
</dbReference>
<dbReference type="Gene3D" id="2.60.40.10">
    <property type="entry name" value="Immunoglobulins"/>
    <property type="match status" value="1"/>
</dbReference>
<protein>
    <submittedName>
        <fullName evidence="3">Adhesin-like protein with transglutaminase domain</fullName>
    </submittedName>
</protein>
<sequence>MSSNSLSSNELNSNQLNSNQLNSNSISNSNSNSNQKANSKDSRLILLNDKNLKVNGTEEKYFIKLVDGNGNPIPYVDLIFNIDSSIEFVGGTVRTDENGIAYIFMDFSYPGPYTVYASFEGDGNHNPSSTLSSTVSVYKDTEISSLQSYGYLGENFSFKITSCGEPVSNQKVLISIDNKNYTATTDSEGIAKVKLPNQQKTYSISCNFSNRVYYYGSSLSKNIPVYKRAFTQPNCYALLRKSTFTVTLKGADGKILSNRTLRFIVDGKEYNKTTNSKGAASINIDLERGEYRINYYFNTDGVYGPVSNYTDLNVVDPSGQYKRLLNVKSSASAKIYLTGGGYATVTSLIKSTAKSITKKYKTNFEKAVAIYNYVRDNLDYQYYYNTRKGATKTLKTKSGNCCDHANLVVALCRASGIPARYSNSKYCVFGSGLRSGHVWAQIYVGGTWYSADATSSRNTLGHIENWDTKTNKKDYNFRNLPF</sequence>
<dbReference type="PANTHER" id="PTHR33490:SF3">
    <property type="entry name" value="CONSERVED INTEGRAL MEMBRANE PROTEIN"/>
    <property type="match status" value="1"/>
</dbReference>
<dbReference type="STRING" id="634498.mru_1497"/>
<feature type="region of interest" description="Disordered" evidence="1">
    <location>
        <begin position="1"/>
        <end position="40"/>
    </location>
</feature>
<dbReference type="PANTHER" id="PTHR33490">
    <property type="entry name" value="BLR5614 PROTEIN-RELATED"/>
    <property type="match status" value="1"/>
</dbReference>
<dbReference type="Proteomes" id="UP000008680">
    <property type="component" value="Chromosome"/>
</dbReference>
<evidence type="ECO:0000313" key="4">
    <source>
        <dbReference type="Proteomes" id="UP000008680"/>
    </source>
</evidence>
<dbReference type="InterPro" id="IPR002931">
    <property type="entry name" value="Transglutaminase-like"/>
</dbReference>
<dbReference type="HOGENOM" id="CLU_565771_0_0_2"/>
<dbReference type="InterPro" id="IPR013783">
    <property type="entry name" value="Ig-like_fold"/>
</dbReference>
<feature type="compositionally biased region" description="Low complexity" evidence="1">
    <location>
        <begin position="1"/>
        <end position="37"/>
    </location>
</feature>
<dbReference type="eggNOG" id="arCOG02165">
    <property type="taxonomic scope" value="Archaea"/>
</dbReference>
<dbReference type="SUPFAM" id="SSF54001">
    <property type="entry name" value="Cysteine proteinases"/>
    <property type="match status" value="1"/>
</dbReference>
<dbReference type="RefSeq" id="WP_012956296.1">
    <property type="nucleotide sequence ID" value="NC_013790.1"/>
</dbReference>
<dbReference type="InterPro" id="IPR008964">
    <property type="entry name" value="Invasin/intimin_cell_adhesion"/>
</dbReference>
<organism evidence="3 4">
    <name type="scientific">Methanobrevibacter ruminantium (strain ATCC 35063 / DSM 1093 / JCM 13430 / OCM 146 / M1)</name>
    <name type="common">Methanobacterium ruminantium</name>
    <dbReference type="NCBI Taxonomy" id="634498"/>
    <lineage>
        <taxon>Archaea</taxon>
        <taxon>Methanobacteriati</taxon>
        <taxon>Methanobacteriota</taxon>
        <taxon>Methanomada group</taxon>
        <taxon>Methanobacteria</taxon>
        <taxon>Methanobacteriales</taxon>
        <taxon>Methanobacteriaceae</taxon>
        <taxon>Methanobrevibacter</taxon>
    </lineage>
</organism>
<dbReference type="Gene3D" id="3.10.620.30">
    <property type="match status" value="1"/>
</dbReference>
<reference evidence="3 4" key="1">
    <citation type="journal article" date="2010" name="PLoS ONE">
        <title>The genome sequence of the rumen methanogen Methanobrevibacter ruminantium reveals new possibilities for controlling ruminant methane emissions.</title>
        <authorList>
            <person name="Leahy S.C."/>
            <person name="Kelly W.J."/>
            <person name="Altermann E."/>
            <person name="Ronimus R.S."/>
            <person name="Yeoman C.J."/>
            <person name="Pacheco D.M."/>
            <person name="Li D."/>
            <person name="Kong Z."/>
            <person name="McTavish S."/>
            <person name="Sang C."/>
            <person name="Lambie S.C."/>
            <person name="Janssen P.H."/>
            <person name="Dey D."/>
            <person name="Attwood G.T."/>
        </authorList>
    </citation>
    <scope>NUCLEOTIDE SEQUENCE [LARGE SCALE GENOMIC DNA]</scope>
    <source>
        <strain evidence="4">ATCC 35063 / DSM 1093 / JCM 13430 / OCM 146 / M1</strain>
    </source>
</reference>
<feature type="domain" description="Transglutaminase-like" evidence="2">
    <location>
        <begin position="393"/>
        <end position="455"/>
    </location>
</feature>
<name>D3E486_METRM</name>
<keyword evidence="4" id="KW-1185">Reference proteome</keyword>
<dbReference type="EMBL" id="CP001719">
    <property type="protein sequence ID" value="ADC47347.1"/>
    <property type="molecule type" value="Genomic_DNA"/>
</dbReference>
<dbReference type="KEGG" id="mru:mru_1497"/>
<evidence type="ECO:0000256" key="1">
    <source>
        <dbReference type="SAM" id="MobiDB-lite"/>
    </source>
</evidence>
<dbReference type="Pfam" id="PF01841">
    <property type="entry name" value="Transglut_core"/>
    <property type="match status" value="1"/>
</dbReference>
<dbReference type="SUPFAM" id="SSF49373">
    <property type="entry name" value="Invasin/intimin cell-adhesion fragments"/>
    <property type="match status" value="1"/>
</dbReference>
<dbReference type="AlphaFoldDB" id="D3E486"/>
<gene>
    <name evidence="3" type="ordered locus">mru_1497</name>
</gene>
<proteinExistence type="predicted"/>
<dbReference type="GeneID" id="25394036"/>
<dbReference type="SMART" id="SM00460">
    <property type="entry name" value="TGc"/>
    <property type="match status" value="1"/>
</dbReference>
<evidence type="ECO:0000259" key="2">
    <source>
        <dbReference type="SMART" id="SM00460"/>
    </source>
</evidence>
<dbReference type="PATRIC" id="fig|634498.28.peg.1501"/>
<dbReference type="InterPro" id="IPR038765">
    <property type="entry name" value="Papain-like_cys_pep_sf"/>
</dbReference>